<keyword evidence="2" id="KW-1185">Reference proteome</keyword>
<protein>
    <recommendedName>
        <fullName evidence="3">IgA peptidase M64</fullName>
    </recommendedName>
</protein>
<proteinExistence type="predicted"/>
<dbReference type="GO" id="GO:0008237">
    <property type="term" value="F:metallopeptidase activity"/>
    <property type="evidence" value="ECO:0007669"/>
    <property type="project" value="InterPro"/>
</dbReference>
<dbReference type="OrthoDB" id="2961863at2759"/>
<evidence type="ECO:0000313" key="1">
    <source>
        <dbReference type="EMBL" id="KIL67724.1"/>
    </source>
</evidence>
<reference evidence="1 2" key="1">
    <citation type="submission" date="2014-04" db="EMBL/GenBank/DDBJ databases">
        <title>Evolutionary Origins and Diversification of the Mycorrhizal Mutualists.</title>
        <authorList>
            <consortium name="DOE Joint Genome Institute"/>
            <consortium name="Mycorrhizal Genomics Consortium"/>
            <person name="Kohler A."/>
            <person name="Kuo A."/>
            <person name="Nagy L.G."/>
            <person name="Floudas D."/>
            <person name="Copeland A."/>
            <person name="Barry K.W."/>
            <person name="Cichocki N."/>
            <person name="Veneault-Fourrey C."/>
            <person name="LaButti K."/>
            <person name="Lindquist E.A."/>
            <person name="Lipzen A."/>
            <person name="Lundell T."/>
            <person name="Morin E."/>
            <person name="Murat C."/>
            <person name="Riley R."/>
            <person name="Ohm R."/>
            <person name="Sun H."/>
            <person name="Tunlid A."/>
            <person name="Henrissat B."/>
            <person name="Grigoriev I.V."/>
            <person name="Hibbett D.S."/>
            <person name="Martin F."/>
        </authorList>
    </citation>
    <scope>NUCLEOTIDE SEQUENCE [LARGE SCALE GENOMIC DNA]</scope>
    <source>
        <strain evidence="1 2">Koide BX008</strain>
    </source>
</reference>
<dbReference type="Proteomes" id="UP000054549">
    <property type="component" value="Unassembled WGS sequence"/>
</dbReference>
<dbReference type="EMBL" id="KN818230">
    <property type="protein sequence ID" value="KIL67724.1"/>
    <property type="molecule type" value="Genomic_DNA"/>
</dbReference>
<evidence type="ECO:0008006" key="3">
    <source>
        <dbReference type="Google" id="ProtNLM"/>
    </source>
</evidence>
<evidence type="ECO:0000313" key="2">
    <source>
        <dbReference type="Proteomes" id="UP000054549"/>
    </source>
</evidence>
<dbReference type="InterPro" id="IPR019026">
    <property type="entry name" value="Peptidase_M64_IgA"/>
</dbReference>
<accession>A0A0C2TKX2</accession>
<sequence>MNHPGVGPPHGKCLTSYSVLGTAFFNQGCVELGLPLEVHPLIVSGPTSNRVDLVFFSDGYVESELPKFLQDSMRLAKDISSNQTFNTVKPLLNFWAAFSPSKESGIGVGGKPKDTVFGLYRDGTELRGVYYSKPEIASAFCSDLGDQCDYPILLGNDPYYGGLGGEFTVITSSLDNGPLVLRHELGHSIIDVGEEYDGGFAYFGVNAAHNLSQPLPWAHWLTTSPADSGSPRVERSVMPMQAYPWTLLERSKPWQINFTSAGTYSRHLVRFSLSGLPSKSDLAIELDGVVLDWTPRPDIGLDRWHYDIQRHSALNPGVHQLRFSLLNGERQGIAQLCSVEILEFGDESEFVTIPGYYGIFPTYSETNLTTYRPTNEDCLMRAVTMPNLCKVCLEGLWLSLLRRVDFIDDLEENCQLRVLENGSKKAWVKTVEAVLVPLAHLRQALPNKESYTLTWYKDGRILDKFTNRTVLELDDDELAGSFFLQVKFSTDEVRLDRDGLLERRRHFQPAACTGSY</sequence>
<dbReference type="Pfam" id="PF09471">
    <property type="entry name" value="Peptidase_M64"/>
    <property type="match status" value="1"/>
</dbReference>
<dbReference type="InterPro" id="IPR024079">
    <property type="entry name" value="MetalloPept_cat_dom_sf"/>
</dbReference>
<gene>
    <name evidence="1" type="ORF">M378DRAFT_185341</name>
</gene>
<dbReference type="Gene3D" id="3.40.390.10">
    <property type="entry name" value="Collagenase (Catalytic Domain)"/>
    <property type="match status" value="1"/>
</dbReference>
<dbReference type="HOGENOM" id="CLU_030040_0_0_1"/>
<name>A0A0C2TKX2_AMAMK</name>
<dbReference type="AlphaFoldDB" id="A0A0C2TKX2"/>
<dbReference type="InParanoid" id="A0A0C2TKX2"/>
<organism evidence="1 2">
    <name type="scientific">Amanita muscaria (strain Koide BX008)</name>
    <dbReference type="NCBI Taxonomy" id="946122"/>
    <lineage>
        <taxon>Eukaryota</taxon>
        <taxon>Fungi</taxon>
        <taxon>Dikarya</taxon>
        <taxon>Basidiomycota</taxon>
        <taxon>Agaricomycotina</taxon>
        <taxon>Agaricomycetes</taxon>
        <taxon>Agaricomycetidae</taxon>
        <taxon>Agaricales</taxon>
        <taxon>Pluteineae</taxon>
        <taxon>Amanitaceae</taxon>
        <taxon>Amanita</taxon>
    </lineage>
</organism>